<name>A0A9P7B973_MAUEX</name>
<reference evidence="2 3" key="1">
    <citation type="submission" date="2020-11" db="EMBL/GenBank/DDBJ databases">
        <title>Kefir isolates.</title>
        <authorList>
            <person name="Marcisauskas S."/>
            <person name="Kim Y."/>
            <person name="Blasche S."/>
        </authorList>
    </citation>
    <scope>NUCLEOTIDE SEQUENCE [LARGE SCALE GENOMIC DNA]</scope>
    <source>
        <strain evidence="2 3">OG2</strain>
    </source>
</reference>
<comment type="caution">
    <text evidence="2">The sequence shown here is derived from an EMBL/GenBank/DDBJ whole genome shotgun (WGS) entry which is preliminary data.</text>
</comment>
<sequence length="188" mass="21335">MNRIQREKFRDRNMRQKYDLLHIKSTLNTPALSGLYLKNFYNAAKRYDLTLPSEIVDSDLKFCGNCGVVHVPLYNTDISSTIEGTKEMFKMVCKKCQYEAIFENPRIESAKVVRSKSNSPTLTATLTPKSTVTPSLTSNKINKNKAKDRAKKRKNNSLNNLLANKKKEQNNGSSSSLSSLTLESFMKK</sequence>
<evidence type="ECO:0008006" key="4">
    <source>
        <dbReference type="Google" id="ProtNLM"/>
    </source>
</evidence>
<gene>
    <name evidence="2" type="ORF">C6P45_000415</name>
</gene>
<evidence type="ECO:0000313" key="2">
    <source>
        <dbReference type="EMBL" id="KAG0665775.1"/>
    </source>
</evidence>
<evidence type="ECO:0000313" key="3">
    <source>
        <dbReference type="Proteomes" id="UP000750334"/>
    </source>
</evidence>
<evidence type="ECO:0000256" key="1">
    <source>
        <dbReference type="SAM" id="MobiDB-lite"/>
    </source>
</evidence>
<dbReference type="AlphaFoldDB" id="A0A9P7B973"/>
<dbReference type="Proteomes" id="UP000750334">
    <property type="component" value="Unassembled WGS sequence"/>
</dbReference>
<protein>
    <recommendedName>
        <fullName evidence="4">Rpr2-domain-containing protein</fullName>
    </recommendedName>
</protein>
<feature type="compositionally biased region" description="Basic residues" evidence="1">
    <location>
        <begin position="142"/>
        <end position="155"/>
    </location>
</feature>
<keyword evidence="3" id="KW-1185">Reference proteome</keyword>
<accession>A0A9P7B973</accession>
<feature type="compositionally biased region" description="Low complexity" evidence="1">
    <location>
        <begin position="170"/>
        <end position="188"/>
    </location>
</feature>
<proteinExistence type="predicted"/>
<feature type="region of interest" description="Disordered" evidence="1">
    <location>
        <begin position="118"/>
        <end position="188"/>
    </location>
</feature>
<feature type="compositionally biased region" description="Polar residues" evidence="1">
    <location>
        <begin position="118"/>
        <end position="138"/>
    </location>
</feature>
<dbReference type="OrthoDB" id="4066853at2759"/>
<dbReference type="EMBL" id="PUHR01000110">
    <property type="protein sequence ID" value="KAG0665775.1"/>
    <property type="molecule type" value="Genomic_DNA"/>
</dbReference>
<organism evidence="2 3">
    <name type="scientific">Maudiozyma exigua</name>
    <name type="common">Yeast</name>
    <name type="synonym">Kazachstania exigua</name>
    <dbReference type="NCBI Taxonomy" id="34358"/>
    <lineage>
        <taxon>Eukaryota</taxon>
        <taxon>Fungi</taxon>
        <taxon>Dikarya</taxon>
        <taxon>Ascomycota</taxon>
        <taxon>Saccharomycotina</taxon>
        <taxon>Saccharomycetes</taxon>
        <taxon>Saccharomycetales</taxon>
        <taxon>Saccharomycetaceae</taxon>
        <taxon>Maudiozyma</taxon>
    </lineage>
</organism>